<dbReference type="PIRSF" id="PIRSF003097">
    <property type="entry name" value="FtsX"/>
    <property type="match status" value="1"/>
</dbReference>
<evidence type="ECO:0000256" key="2">
    <source>
        <dbReference type="ARBA" id="ARBA00007379"/>
    </source>
</evidence>
<feature type="transmembrane region" description="Helical" evidence="13">
    <location>
        <begin position="249"/>
        <end position="275"/>
    </location>
</feature>
<comment type="subunit">
    <text evidence="3">Forms a membrane-associated complex with FtsE.</text>
</comment>
<keyword evidence="6 12" id="KW-0997">Cell inner membrane</keyword>
<proteinExistence type="inferred from homology"/>
<gene>
    <name evidence="16" type="primary">ftsX</name>
    <name evidence="16" type="ORF">RI845_18585</name>
</gene>
<evidence type="ECO:0000256" key="9">
    <source>
        <dbReference type="ARBA" id="ARBA00022989"/>
    </source>
</evidence>
<dbReference type="InterPro" id="IPR004513">
    <property type="entry name" value="FtsX"/>
</dbReference>
<evidence type="ECO:0000256" key="5">
    <source>
        <dbReference type="ARBA" id="ARBA00022475"/>
    </source>
</evidence>
<evidence type="ECO:0000256" key="13">
    <source>
        <dbReference type="SAM" id="Phobius"/>
    </source>
</evidence>
<evidence type="ECO:0000313" key="17">
    <source>
        <dbReference type="Proteomes" id="UP001248581"/>
    </source>
</evidence>
<dbReference type="PANTHER" id="PTHR47755">
    <property type="entry name" value="CELL DIVISION PROTEIN FTSX"/>
    <property type="match status" value="1"/>
</dbReference>
<dbReference type="InterPro" id="IPR003838">
    <property type="entry name" value="ABC3_permease_C"/>
</dbReference>
<dbReference type="PANTHER" id="PTHR47755:SF1">
    <property type="entry name" value="CELL DIVISION PROTEIN FTSX"/>
    <property type="match status" value="1"/>
</dbReference>
<comment type="similarity">
    <text evidence="2 12">Belongs to the ABC-4 integral membrane protein family. FtsX subfamily.</text>
</comment>
<dbReference type="EMBL" id="CP134146">
    <property type="protein sequence ID" value="WNC68509.1"/>
    <property type="molecule type" value="Genomic_DNA"/>
</dbReference>
<sequence>MAKKESNALLRKSTGFSLNSLLMLPVRHLQQALGSLGDLWRTPMASIMTILVLGISLTLPATLHLFTKNAQQVSSNWDSAAQISVFLKLSVKDKDAQNLVKRIQLYPEVKEVRYISAADALTEFKKLSGFGKALSYLDDNPLPATILVTPSKRFSQPTAAQALLEKLEKERGVAQGKLDLEWLTRLEAIMVLIQDIVTSLAILLSLSVVLIIGNTIRLAILNQKSAIAVMKMVGATDAFIQRPFMYTGFWYGVFGGLLAAITVAILGSYLDYAIVDLAELYQSQFSLQTLDFDEIMLLILTAISLGLLGSYISVRQHIKSIEPSAD</sequence>
<evidence type="ECO:0000256" key="3">
    <source>
        <dbReference type="ARBA" id="ARBA00011160"/>
    </source>
</evidence>
<feature type="transmembrane region" description="Helical" evidence="13">
    <location>
        <begin position="295"/>
        <end position="314"/>
    </location>
</feature>
<feature type="domain" description="FtsX extracellular" evidence="15">
    <location>
        <begin position="82"/>
        <end position="174"/>
    </location>
</feature>
<dbReference type="NCBIfam" id="TIGR00439">
    <property type="entry name" value="FtsX_Gneg"/>
    <property type="match status" value="1"/>
</dbReference>
<feature type="transmembrane region" description="Helical" evidence="13">
    <location>
        <begin position="188"/>
        <end position="212"/>
    </location>
</feature>
<evidence type="ECO:0000259" key="14">
    <source>
        <dbReference type="Pfam" id="PF02687"/>
    </source>
</evidence>
<evidence type="ECO:0000256" key="8">
    <source>
        <dbReference type="ARBA" id="ARBA00022692"/>
    </source>
</evidence>
<protein>
    <recommendedName>
        <fullName evidence="4 12">Cell division protein FtsX</fullName>
    </recommendedName>
</protein>
<dbReference type="InterPro" id="IPR040690">
    <property type="entry name" value="FtsX_ECD"/>
</dbReference>
<keyword evidence="8 13" id="KW-0812">Transmembrane</keyword>
<evidence type="ECO:0000256" key="4">
    <source>
        <dbReference type="ARBA" id="ARBA00021907"/>
    </source>
</evidence>
<name>A0ABY9TL64_9GAMM</name>
<keyword evidence="10 12" id="KW-0472">Membrane</keyword>
<dbReference type="Proteomes" id="UP001248581">
    <property type="component" value="Chromosome"/>
</dbReference>
<keyword evidence="9 13" id="KW-1133">Transmembrane helix</keyword>
<keyword evidence="17" id="KW-1185">Reference proteome</keyword>
<reference evidence="17" key="1">
    <citation type="submission" date="2023-09" db="EMBL/GenBank/DDBJ databases">
        <authorList>
            <person name="Li S."/>
            <person name="Li X."/>
            <person name="Zhang C."/>
            <person name="Zhao Z."/>
        </authorList>
    </citation>
    <scope>NUCLEOTIDE SEQUENCE [LARGE SCALE GENOMIC DNA]</scope>
    <source>
        <strain evidence="17">SQ345</strain>
    </source>
</reference>
<accession>A0ABY9TL64</accession>
<dbReference type="InterPro" id="IPR047590">
    <property type="entry name" value="FtsX_proteobact-type"/>
</dbReference>
<comment type="function">
    <text evidence="12">Part of the ABC transporter FtsEX involved in cellular division.</text>
</comment>
<evidence type="ECO:0000259" key="15">
    <source>
        <dbReference type="Pfam" id="PF18075"/>
    </source>
</evidence>
<dbReference type="Pfam" id="PF18075">
    <property type="entry name" value="FtsX_ECD"/>
    <property type="match status" value="1"/>
</dbReference>
<keyword evidence="7 12" id="KW-0132">Cell division</keyword>
<evidence type="ECO:0000256" key="7">
    <source>
        <dbReference type="ARBA" id="ARBA00022618"/>
    </source>
</evidence>
<dbReference type="Pfam" id="PF02687">
    <property type="entry name" value="FtsX"/>
    <property type="match status" value="1"/>
</dbReference>
<dbReference type="Gene3D" id="3.30.70.3040">
    <property type="match status" value="1"/>
</dbReference>
<comment type="subcellular location">
    <subcellularLocation>
        <location evidence="1">Cell inner membrane</location>
        <topology evidence="1">Multi-pass membrane protein</topology>
    </subcellularLocation>
</comment>
<organism evidence="16 17">
    <name type="scientific">Thalassotalea nanhaiensis</name>
    <dbReference type="NCBI Taxonomy" id="3065648"/>
    <lineage>
        <taxon>Bacteria</taxon>
        <taxon>Pseudomonadati</taxon>
        <taxon>Pseudomonadota</taxon>
        <taxon>Gammaproteobacteria</taxon>
        <taxon>Alteromonadales</taxon>
        <taxon>Colwelliaceae</taxon>
        <taxon>Thalassotalea</taxon>
    </lineage>
</organism>
<evidence type="ECO:0000256" key="10">
    <source>
        <dbReference type="ARBA" id="ARBA00023136"/>
    </source>
</evidence>
<dbReference type="RefSeq" id="WP_348387665.1">
    <property type="nucleotide sequence ID" value="NZ_CP134146.1"/>
</dbReference>
<keyword evidence="5 12" id="KW-1003">Cell membrane</keyword>
<evidence type="ECO:0000313" key="16">
    <source>
        <dbReference type="EMBL" id="WNC68509.1"/>
    </source>
</evidence>
<evidence type="ECO:0000256" key="6">
    <source>
        <dbReference type="ARBA" id="ARBA00022519"/>
    </source>
</evidence>
<feature type="domain" description="ABC3 transporter permease C-terminal" evidence="14">
    <location>
        <begin position="200"/>
        <end position="316"/>
    </location>
</feature>
<evidence type="ECO:0000256" key="11">
    <source>
        <dbReference type="ARBA" id="ARBA00023306"/>
    </source>
</evidence>
<evidence type="ECO:0000256" key="1">
    <source>
        <dbReference type="ARBA" id="ARBA00004429"/>
    </source>
</evidence>
<evidence type="ECO:0000256" key="12">
    <source>
        <dbReference type="PIRNR" id="PIRNR003097"/>
    </source>
</evidence>
<keyword evidence="11 12" id="KW-0131">Cell cycle</keyword>